<evidence type="ECO:0000313" key="1">
    <source>
        <dbReference type="EMBL" id="PXX95178.1"/>
    </source>
</evidence>
<evidence type="ECO:0000313" key="2">
    <source>
        <dbReference type="Proteomes" id="UP000248079"/>
    </source>
</evidence>
<dbReference type="Proteomes" id="UP000248079">
    <property type="component" value="Unassembled WGS sequence"/>
</dbReference>
<gene>
    <name evidence="1" type="ORF">DF185_22635</name>
</gene>
<protein>
    <submittedName>
        <fullName evidence="1">Uncharacterized protein</fullName>
    </submittedName>
</protein>
<comment type="caution">
    <text evidence="1">The sequence shown here is derived from an EMBL/GenBank/DDBJ whole genome shotgun (WGS) entry which is preliminary data.</text>
</comment>
<organism evidence="1 2">
    <name type="scientific">Marinifilum breve</name>
    <dbReference type="NCBI Taxonomy" id="2184082"/>
    <lineage>
        <taxon>Bacteria</taxon>
        <taxon>Pseudomonadati</taxon>
        <taxon>Bacteroidota</taxon>
        <taxon>Bacteroidia</taxon>
        <taxon>Marinilabiliales</taxon>
        <taxon>Marinifilaceae</taxon>
    </lineage>
</organism>
<proteinExistence type="predicted"/>
<dbReference type="EMBL" id="QFLI01000017">
    <property type="protein sequence ID" value="PXX95178.1"/>
    <property type="molecule type" value="Genomic_DNA"/>
</dbReference>
<name>A0A2V3ZRL6_9BACT</name>
<dbReference type="AlphaFoldDB" id="A0A2V3ZRL6"/>
<reference evidence="1 2" key="1">
    <citation type="submission" date="2018-05" db="EMBL/GenBank/DDBJ databases">
        <title>Marinifilum breve JC075T sp. nov., a marine bacterium isolated from Yongle Blue Hole in the South China Sea.</title>
        <authorList>
            <person name="Fu T."/>
        </authorList>
    </citation>
    <scope>NUCLEOTIDE SEQUENCE [LARGE SCALE GENOMIC DNA]</scope>
    <source>
        <strain evidence="1 2">JC075</strain>
    </source>
</reference>
<sequence>MSIQTSKKKYLIYSIIGMVLFAFGCKKKLTREELISYLNEPMNGLVKEKVINGVDIQLQVKHPDLYVDQHLKAFPDSLRETKLYELKKQYEENLYLQLSLGINNNEILKALVNTPQYTTMVNRLSFGMRDFVVLTTNNKDTLLLKSCTYVPTYGMAKHNSVLFVFDEQKIAQAESLKFRIKEMGLETGEVSFKLKTKDIKSIPNLNFNK</sequence>
<keyword evidence="2" id="KW-1185">Reference proteome</keyword>
<accession>A0A2V3ZRL6</accession>
<dbReference type="PROSITE" id="PS51257">
    <property type="entry name" value="PROKAR_LIPOPROTEIN"/>
    <property type="match status" value="1"/>
</dbReference>